<comment type="caution">
    <text evidence="3">The sequence shown here is derived from an EMBL/GenBank/DDBJ whole genome shotgun (WGS) entry which is preliminary data.</text>
</comment>
<evidence type="ECO:0000313" key="4">
    <source>
        <dbReference type="Proteomes" id="UP001138802"/>
    </source>
</evidence>
<dbReference type="PANTHER" id="PTHR46521">
    <property type="entry name" value="SUCROSE-PHOSPHATASE 2-RELATED"/>
    <property type="match status" value="1"/>
</dbReference>
<accession>A0A9X1B885</accession>
<dbReference type="Proteomes" id="UP001138802">
    <property type="component" value="Unassembled WGS sequence"/>
</dbReference>
<reference evidence="3 4" key="1">
    <citation type="journal article" date="2020" name="Microorganisms">
        <title>Osmotic Adaptation and Compatible Solute Biosynthesis of Phototrophic Bacteria as Revealed from Genome Analyses.</title>
        <authorList>
            <person name="Imhoff J.F."/>
            <person name="Rahn T."/>
            <person name="Kunzel S."/>
            <person name="Keller A."/>
            <person name="Neulinger S.C."/>
        </authorList>
    </citation>
    <scope>NUCLEOTIDE SEQUENCE [LARGE SCALE GENOMIC DNA]</scope>
    <source>
        <strain evidence="3 4">DSM 21303</strain>
    </source>
</reference>
<dbReference type="SFLD" id="SFLDG01140">
    <property type="entry name" value="C2.B:_Phosphomannomutase_and_P"/>
    <property type="match status" value="1"/>
</dbReference>
<evidence type="ECO:0000256" key="1">
    <source>
        <dbReference type="ARBA" id="ARBA00022801"/>
    </source>
</evidence>
<sequence length="285" mass="31532">MTPPLLLCTDLDRTLIPNGSERESPDARPRFRRFVANPQVTLVYVTGRHEALVRKAIAEYDLPTPDFVICDVGTSLYHVTHNAWQPVTAWRDAIAPDWAGQSAARFIEVFADLTELRLQEPERQGRFKLSYETPCELDVDQLKERLQQRLAPLHVKASLIWSIDEAAGVGLLDVLPASATKFHAVDFLMRRLGHDHDTTVFAGDSGNDLEVLISPIPAVLVANGHPEVRAEAQKRAVALGLSDRLYCARGDWSGMNGHYSAGILEGIAHFRPDLTPALTATAEAR</sequence>
<dbReference type="GO" id="GO:0016791">
    <property type="term" value="F:phosphatase activity"/>
    <property type="evidence" value="ECO:0007669"/>
    <property type="project" value="UniProtKB-ARBA"/>
</dbReference>
<dbReference type="InterPro" id="IPR023214">
    <property type="entry name" value="HAD_sf"/>
</dbReference>
<dbReference type="Gene3D" id="3.90.1070.10">
    <property type="match status" value="1"/>
</dbReference>
<evidence type="ECO:0000259" key="2">
    <source>
        <dbReference type="Pfam" id="PF05116"/>
    </source>
</evidence>
<dbReference type="NCBIfam" id="TIGR01484">
    <property type="entry name" value="HAD-SF-IIB"/>
    <property type="match status" value="1"/>
</dbReference>
<dbReference type="Gene3D" id="3.40.50.1000">
    <property type="entry name" value="HAD superfamily/HAD-like"/>
    <property type="match status" value="1"/>
</dbReference>
<proteinExistence type="predicted"/>
<dbReference type="AlphaFoldDB" id="A0A9X1B885"/>
<dbReference type="SUPFAM" id="SSF56784">
    <property type="entry name" value="HAD-like"/>
    <property type="match status" value="1"/>
</dbReference>
<dbReference type="SFLD" id="SFLDS00003">
    <property type="entry name" value="Haloacid_Dehalogenase"/>
    <property type="match status" value="1"/>
</dbReference>
<name>A0A9X1B885_9GAMM</name>
<dbReference type="InterPro" id="IPR051518">
    <property type="entry name" value="Sucrose_Phosphatase"/>
</dbReference>
<dbReference type="EMBL" id="NRSD01000003">
    <property type="protein sequence ID" value="MBK1643998.1"/>
    <property type="molecule type" value="Genomic_DNA"/>
</dbReference>
<organism evidence="3 4">
    <name type="scientific">Thiocapsa imhoffii</name>
    <dbReference type="NCBI Taxonomy" id="382777"/>
    <lineage>
        <taxon>Bacteria</taxon>
        <taxon>Pseudomonadati</taxon>
        <taxon>Pseudomonadota</taxon>
        <taxon>Gammaproteobacteria</taxon>
        <taxon>Chromatiales</taxon>
        <taxon>Chromatiaceae</taxon>
        <taxon>Thiocapsa</taxon>
    </lineage>
</organism>
<dbReference type="GO" id="GO:0000287">
    <property type="term" value="F:magnesium ion binding"/>
    <property type="evidence" value="ECO:0007669"/>
    <property type="project" value="UniProtKB-ARBA"/>
</dbReference>
<dbReference type="SFLD" id="SFLDG01141">
    <property type="entry name" value="C2.B.1:_Sucrose_Phosphatase_Li"/>
    <property type="match status" value="1"/>
</dbReference>
<dbReference type="Pfam" id="PF05116">
    <property type="entry name" value="S6PP"/>
    <property type="match status" value="1"/>
</dbReference>
<gene>
    <name evidence="3" type="ORF">CKO25_04870</name>
</gene>
<dbReference type="InterPro" id="IPR036412">
    <property type="entry name" value="HAD-like_sf"/>
</dbReference>
<protein>
    <submittedName>
        <fullName evidence="3">Haloacid dehalogenase</fullName>
    </submittedName>
</protein>
<evidence type="ECO:0000313" key="3">
    <source>
        <dbReference type="EMBL" id="MBK1643998.1"/>
    </source>
</evidence>
<dbReference type="InterPro" id="IPR006380">
    <property type="entry name" value="SPP-like_dom"/>
</dbReference>
<dbReference type="RefSeq" id="WP_200386799.1">
    <property type="nucleotide sequence ID" value="NZ_NRSD01000003.1"/>
</dbReference>
<dbReference type="InterPro" id="IPR006379">
    <property type="entry name" value="HAD-SF_hydro_IIB"/>
</dbReference>
<keyword evidence="4" id="KW-1185">Reference proteome</keyword>
<keyword evidence="1" id="KW-0378">Hydrolase</keyword>
<dbReference type="PANTHER" id="PTHR46521:SF4">
    <property type="entry name" value="SUCROSE-PHOSPHATASE 2-RELATED"/>
    <property type="match status" value="1"/>
</dbReference>
<feature type="domain" description="Sucrose phosphatase-like" evidence="2">
    <location>
        <begin position="4"/>
        <end position="271"/>
    </location>
</feature>